<sequence length="68" mass="6909">MATFTLAPLLFAATLIAALAGALSMLGISLTAGLLLGLLAAAGVAAAVAWQLRMACLTARWNAGRRLR</sequence>
<feature type="transmembrane region" description="Helical" evidence="1">
    <location>
        <begin position="30"/>
        <end position="50"/>
    </location>
</feature>
<name>A0A4Z0BYJ9_9BURK</name>
<keyword evidence="1" id="KW-1133">Transmembrane helix</keyword>
<dbReference type="RefSeq" id="WP_135249219.1">
    <property type="nucleotide sequence ID" value="NZ_SMLK01000002.1"/>
</dbReference>
<proteinExistence type="predicted"/>
<keyword evidence="1" id="KW-0812">Transmembrane</keyword>
<evidence type="ECO:0000313" key="2">
    <source>
        <dbReference type="EMBL" id="TFZ03594.1"/>
    </source>
</evidence>
<comment type="caution">
    <text evidence="2">The sequence shown here is derived from an EMBL/GenBank/DDBJ whole genome shotgun (WGS) entry which is preliminary data.</text>
</comment>
<keyword evidence="1" id="KW-0472">Membrane</keyword>
<organism evidence="2 3">
    <name type="scientific">Ramlibacter humi</name>
    <dbReference type="NCBI Taxonomy" id="2530451"/>
    <lineage>
        <taxon>Bacteria</taxon>
        <taxon>Pseudomonadati</taxon>
        <taxon>Pseudomonadota</taxon>
        <taxon>Betaproteobacteria</taxon>
        <taxon>Burkholderiales</taxon>
        <taxon>Comamonadaceae</taxon>
        <taxon>Ramlibacter</taxon>
    </lineage>
</organism>
<evidence type="ECO:0000256" key="1">
    <source>
        <dbReference type="SAM" id="Phobius"/>
    </source>
</evidence>
<reference evidence="2 3" key="1">
    <citation type="submission" date="2019-03" db="EMBL/GenBank/DDBJ databases">
        <title>Ramlibacter sp. 18x22-1, whole genome shotgun sequence.</title>
        <authorList>
            <person name="Zhang X."/>
            <person name="Feng G."/>
            <person name="Zhu H."/>
        </authorList>
    </citation>
    <scope>NUCLEOTIDE SEQUENCE [LARGE SCALE GENOMIC DNA]</scope>
    <source>
        <strain evidence="2 3">18x22-1</strain>
    </source>
</reference>
<dbReference type="EMBL" id="SMLK01000002">
    <property type="protein sequence ID" value="TFZ03594.1"/>
    <property type="molecule type" value="Genomic_DNA"/>
</dbReference>
<accession>A0A4Z0BYJ9</accession>
<evidence type="ECO:0000313" key="3">
    <source>
        <dbReference type="Proteomes" id="UP000297839"/>
    </source>
</evidence>
<protein>
    <submittedName>
        <fullName evidence="2">Uncharacterized protein</fullName>
    </submittedName>
</protein>
<dbReference type="Proteomes" id="UP000297839">
    <property type="component" value="Unassembled WGS sequence"/>
</dbReference>
<dbReference type="AlphaFoldDB" id="A0A4Z0BYJ9"/>
<keyword evidence="3" id="KW-1185">Reference proteome</keyword>
<gene>
    <name evidence="2" type="ORF">EZ216_07955</name>
</gene>